<feature type="transmembrane region" description="Helical" evidence="1">
    <location>
        <begin position="158"/>
        <end position="185"/>
    </location>
</feature>
<evidence type="ECO:0000313" key="3">
    <source>
        <dbReference type="Proteomes" id="UP000830434"/>
    </source>
</evidence>
<gene>
    <name evidence="2" type="ORF">M0R88_00015</name>
</gene>
<feature type="transmembrane region" description="Helical" evidence="1">
    <location>
        <begin position="124"/>
        <end position="146"/>
    </location>
</feature>
<evidence type="ECO:0000313" key="2">
    <source>
        <dbReference type="EMBL" id="UPW00505.1"/>
    </source>
</evidence>
<reference evidence="2" key="1">
    <citation type="submission" date="2022-04" db="EMBL/GenBank/DDBJ databases">
        <title>Diverse halophilic archaea isolated from saline environments.</title>
        <authorList>
            <person name="Cui H.-L."/>
        </authorList>
    </citation>
    <scope>NUCLEOTIDE SEQUENCE</scope>
    <source>
        <strain evidence="2">XZYJT40</strain>
    </source>
</reference>
<keyword evidence="1" id="KW-0812">Transmembrane</keyword>
<dbReference type="Proteomes" id="UP000830434">
    <property type="component" value="Chromosome"/>
</dbReference>
<dbReference type="GeneID" id="72188192"/>
<dbReference type="EMBL" id="CP096658">
    <property type="protein sequence ID" value="UPW00505.1"/>
    <property type="molecule type" value="Genomic_DNA"/>
</dbReference>
<name>A0A8U0III5_9EURY</name>
<keyword evidence="3" id="KW-1185">Reference proteome</keyword>
<protein>
    <submittedName>
        <fullName evidence="2">Uncharacterized protein</fullName>
    </submittedName>
</protein>
<organism evidence="2 3">
    <name type="scientific">Halorussus gelatinilyticus</name>
    <dbReference type="NCBI Taxonomy" id="2937524"/>
    <lineage>
        <taxon>Archaea</taxon>
        <taxon>Methanobacteriati</taxon>
        <taxon>Methanobacteriota</taxon>
        <taxon>Stenosarchaea group</taxon>
        <taxon>Halobacteria</taxon>
        <taxon>Halobacteriales</taxon>
        <taxon>Haladaptataceae</taxon>
        <taxon>Halorussus</taxon>
    </lineage>
</organism>
<feature type="transmembrane region" description="Helical" evidence="1">
    <location>
        <begin position="92"/>
        <end position="118"/>
    </location>
</feature>
<evidence type="ECO:0000256" key="1">
    <source>
        <dbReference type="SAM" id="Phobius"/>
    </source>
</evidence>
<sequence>MNPKTAVRPHRSLVLPLLVVAVPALYFVYRDAAIGCPPGRTCLELAHFGTAAGALAVTYLVAGVALAAADASALADRSALARVAFRPTDRTLAVLAVLVAGLAAYLLASAATTIPGWLDAALTPVGLLVGLPLLVVTVVLITLGNAVGEPSLAVQSAVVAAGLAATGAWLFVLATGTAGFFGSWLPSKIRSR</sequence>
<proteinExistence type="predicted"/>
<keyword evidence="1" id="KW-0472">Membrane</keyword>
<accession>A0A8U0III5</accession>
<feature type="transmembrane region" description="Helical" evidence="1">
    <location>
        <begin position="12"/>
        <end position="29"/>
    </location>
</feature>
<dbReference type="AlphaFoldDB" id="A0A8U0III5"/>
<dbReference type="RefSeq" id="WP_248654916.1">
    <property type="nucleotide sequence ID" value="NZ_CP096658.1"/>
</dbReference>
<keyword evidence="1" id="KW-1133">Transmembrane helix</keyword>
<feature type="transmembrane region" description="Helical" evidence="1">
    <location>
        <begin position="49"/>
        <end position="71"/>
    </location>
</feature>
<dbReference type="KEGG" id="haxz:M0R88_00015"/>